<feature type="non-terminal residue" evidence="1">
    <location>
        <position position="1"/>
    </location>
</feature>
<dbReference type="EMBL" id="VUJU01012647">
    <property type="protein sequence ID" value="KAF0707149.1"/>
    <property type="molecule type" value="Genomic_DNA"/>
</dbReference>
<evidence type="ECO:0000313" key="1">
    <source>
        <dbReference type="EMBL" id="KAF0707149.1"/>
    </source>
</evidence>
<evidence type="ECO:0000313" key="2">
    <source>
        <dbReference type="Proteomes" id="UP000478052"/>
    </source>
</evidence>
<proteinExistence type="predicted"/>
<dbReference type="Proteomes" id="UP000478052">
    <property type="component" value="Unassembled WGS sequence"/>
</dbReference>
<sequence length="96" mass="11305">KQIKPNPDDFIFYSARKLGNKTYTSFLETRIKLTKVTYKSEFSSTEEENNNMKHKRKIKCPSLSPNVSNYIKKTKNQCKPHLSDSCPPRYIPIKEY</sequence>
<name>A0A6G0VUK4_APHCR</name>
<reference evidence="1 2" key="1">
    <citation type="submission" date="2019-08" db="EMBL/GenBank/DDBJ databases">
        <title>Whole genome of Aphis craccivora.</title>
        <authorList>
            <person name="Voronova N.V."/>
            <person name="Shulinski R.S."/>
            <person name="Bandarenka Y.V."/>
            <person name="Zhorov D.G."/>
            <person name="Warner D."/>
        </authorList>
    </citation>
    <scope>NUCLEOTIDE SEQUENCE [LARGE SCALE GENOMIC DNA]</scope>
    <source>
        <strain evidence="1">180601</strain>
        <tissue evidence="1">Whole Body</tissue>
    </source>
</reference>
<gene>
    <name evidence="1" type="ORF">FWK35_00029707</name>
</gene>
<protein>
    <submittedName>
        <fullName evidence="1">Uncharacterized protein</fullName>
    </submittedName>
</protein>
<comment type="caution">
    <text evidence="1">The sequence shown here is derived from an EMBL/GenBank/DDBJ whole genome shotgun (WGS) entry which is preliminary data.</text>
</comment>
<keyword evidence="2" id="KW-1185">Reference proteome</keyword>
<organism evidence="1 2">
    <name type="scientific">Aphis craccivora</name>
    <name type="common">Cowpea aphid</name>
    <dbReference type="NCBI Taxonomy" id="307492"/>
    <lineage>
        <taxon>Eukaryota</taxon>
        <taxon>Metazoa</taxon>
        <taxon>Ecdysozoa</taxon>
        <taxon>Arthropoda</taxon>
        <taxon>Hexapoda</taxon>
        <taxon>Insecta</taxon>
        <taxon>Pterygota</taxon>
        <taxon>Neoptera</taxon>
        <taxon>Paraneoptera</taxon>
        <taxon>Hemiptera</taxon>
        <taxon>Sternorrhyncha</taxon>
        <taxon>Aphidomorpha</taxon>
        <taxon>Aphidoidea</taxon>
        <taxon>Aphididae</taxon>
        <taxon>Aphidini</taxon>
        <taxon>Aphis</taxon>
        <taxon>Aphis</taxon>
    </lineage>
</organism>
<dbReference type="AlphaFoldDB" id="A0A6G0VUK4"/>
<feature type="non-terminal residue" evidence="1">
    <location>
        <position position="96"/>
    </location>
</feature>
<accession>A0A6G0VUK4</accession>